<sequence length="174" mass="18586">MANSKDTRLQPPSPPTTLSASAVSGNRGNILNASNFHPRTSKSPESRLSTRSRGLGLVASSCTKLNVQRGDTELLATLCNILSSKHSSIRRRLITISLNLHATSDPNQSFPPRQISDMNEGVIEGCKDVSNTKDKLSFTDSGSKGNVLLLGLPGLPPRHGCVDRRVTGAELAWG</sequence>
<evidence type="ECO:0000256" key="1">
    <source>
        <dbReference type="SAM" id="MobiDB-lite"/>
    </source>
</evidence>
<organism evidence="2">
    <name type="scientific">Zea mays</name>
    <name type="common">Maize</name>
    <dbReference type="NCBI Taxonomy" id="4577"/>
    <lineage>
        <taxon>Eukaryota</taxon>
        <taxon>Viridiplantae</taxon>
        <taxon>Streptophyta</taxon>
        <taxon>Embryophyta</taxon>
        <taxon>Tracheophyta</taxon>
        <taxon>Spermatophyta</taxon>
        <taxon>Magnoliopsida</taxon>
        <taxon>Liliopsida</taxon>
        <taxon>Poales</taxon>
        <taxon>Poaceae</taxon>
        <taxon>PACMAD clade</taxon>
        <taxon>Panicoideae</taxon>
        <taxon>Andropogonodae</taxon>
        <taxon>Andropogoneae</taxon>
        <taxon>Tripsacinae</taxon>
        <taxon>Zea</taxon>
    </lineage>
</organism>
<protein>
    <submittedName>
        <fullName evidence="2">Uncharacterized protein</fullName>
    </submittedName>
</protein>
<dbReference type="AlphaFoldDB" id="C4IZV5"/>
<reference evidence="2" key="2">
    <citation type="submission" date="2012-06" db="EMBL/GenBank/DDBJ databases">
        <authorList>
            <person name="Yu Y."/>
            <person name="Currie J."/>
            <person name="Lomeli R."/>
            <person name="Angelova A."/>
            <person name="Collura K."/>
            <person name="Wissotski M."/>
            <person name="Campos D."/>
            <person name="Kudrna D."/>
            <person name="Golser W."/>
            <person name="Ashely E."/>
            <person name="Descour A."/>
            <person name="Fernandes J."/>
            <person name="Soderlund C."/>
            <person name="Walbot V."/>
        </authorList>
    </citation>
    <scope>NUCLEOTIDE SEQUENCE</scope>
    <source>
        <strain evidence="2">B73</strain>
    </source>
</reference>
<name>C4IZV5_MAIZE</name>
<feature type="compositionally biased region" description="Polar residues" evidence="1">
    <location>
        <begin position="26"/>
        <end position="52"/>
    </location>
</feature>
<evidence type="ECO:0000313" key="2">
    <source>
        <dbReference type="EMBL" id="ACR34455.1"/>
    </source>
</evidence>
<proteinExistence type="evidence at transcript level"/>
<dbReference type="EMBL" id="BT084102">
    <property type="protein sequence ID" value="ACR34455.1"/>
    <property type="molecule type" value="mRNA"/>
</dbReference>
<reference evidence="2" key="1">
    <citation type="journal article" date="2009" name="PLoS Genet.">
        <title>Sequencing, mapping, and analysis of 27,455 maize full-length cDNAs.</title>
        <authorList>
            <person name="Soderlund C."/>
            <person name="Descour A."/>
            <person name="Kudrna D."/>
            <person name="Bomhoff M."/>
            <person name="Boyd L."/>
            <person name="Currie J."/>
            <person name="Angelova A."/>
            <person name="Collura K."/>
            <person name="Wissotski M."/>
            <person name="Ashley E."/>
            <person name="Morrow D."/>
            <person name="Fernandes J."/>
            <person name="Walbot V."/>
            <person name="Yu Y."/>
        </authorList>
    </citation>
    <scope>NUCLEOTIDE SEQUENCE</scope>
    <source>
        <strain evidence="2">B73</strain>
    </source>
</reference>
<feature type="region of interest" description="Disordered" evidence="1">
    <location>
        <begin position="1"/>
        <end position="53"/>
    </location>
</feature>
<accession>C4IZV5</accession>